<proteinExistence type="predicted"/>
<evidence type="ECO:0000313" key="1">
    <source>
        <dbReference type="EMBL" id="CAI9917224.1"/>
    </source>
</evidence>
<sequence length="143" mass="16584">MQSSALLKQRDNGTFVKFNIFIVNNYVTTSLLNTETAHFSIERIKVRLVGSDNLLMKAIKLKQFLQPKFESENYNLSLLSGLVQPINVTRYIYGQKLCKRRIYEANQIQFDKRVKTQIIYNNANSLEITQTSSITSVLLMYNH</sequence>
<name>A0AA86NCL7_9EUKA</name>
<accession>A0AA86NCL7</accession>
<protein>
    <submittedName>
        <fullName evidence="2">Hypothetical_protein</fullName>
    </submittedName>
</protein>
<evidence type="ECO:0000313" key="3">
    <source>
        <dbReference type="Proteomes" id="UP001642409"/>
    </source>
</evidence>
<reference evidence="1" key="1">
    <citation type="submission" date="2023-06" db="EMBL/GenBank/DDBJ databases">
        <authorList>
            <person name="Kurt Z."/>
        </authorList>
    </citation>
    <scope>NUCLEOTIDE SEQUENCE</scope>
</reference>
<evidence type="ECO:0000313" key="2">
    <source>
        <dbReference type="EMBL" id="CAL6057415.1"/>
    </source>
</evidence>
<gene>
    <name evidence="2" type="ORF">HINF_LOCUS47496</name>
    <name evidence="1" type="ORF">HINF_LOCUS4869</name>
</gene>
<keyword evidence="3" id="KW-1185">Reference proteome</keyword>
<comment type="caution">
    <text evidence="1">The sequence shown here is derived from an EMBL/GenBank/DDBJ whole genome shotgun (WGS) entry which is preliminary data.</text>
</comment>
<reference evidence="2 3" key="2">
    <citation type="submission" date="2024-07" db="EMBL/GenBank/DDBJ databases">
        <authorList>
            <person name="Akdeniz Z."/>
        </authorList>
    </citation>
    <scope>NUCLEOTIDE SEQUENCE [LARGE SCALE GENOMIC DNA]</scope>
</reference>
<dbReference type="AlphaFoldDB" id="A0AA86NCL7"/>
<dbReference type="EMBL" id="CATOUU010000126">
    <property type="protein sequence ID" value="CAI9917224.1"/>
    <property type="molecule type" value="Genomic_DNA"/>
</dbReference>
<dbReference type="EMBL" id="CAXDID020000214">
    <property type="protein sequence ID" value="CAL6057415.1"/>
    <property type="molecule type" value="Genomic_DNA"/>
</dbReference>
<dbReference type="Proteomes" id="UP001642409">
    <property type="component" value="Unassembled WGS sequence"/>
</dbReference>
<organism evidence="1">
    <name type="scientific">Hexamita inflata</name>
    <dbReference type="NCBI Taxonomy" id="28002"/>
    <lineage>
        <taxon>Eukaryota</taxon>
        <taxon>Metamonada</taxon>
        <taxon>Diplomonadida</taxon>
        <taxon>Hexamitidae</taxon>
        <taxon>Hexamitinae</taxon>
        <taxon>Hexamita</taxon>
    </lineage>
</organism>